<protein>
    <recommendedName>
        <fullName evidence="7">Zn(2)-C6 fungal-type domain-containing protein</fullName>
    </recommendedName>
</protein>
<sequence length="787" mass="91145">MTSKFRANVNSVEQSNSAKKPQVCNYCKTSKLRCSGGKPCDNCTSKGIECSIGYIDYKLPMRVNLDMKFFTPQNIKQQKKVKNDSSQQNKKVPAIISPESSPPLPDKLIRTVKPTAATINKKPMKIIQFGQAAHAQAQQQQLIQKHNAKKVKEIAQLVPPNQSSSNVMFSLVRNLAIKMPRSLFPKNTLVRLYPTGVFEVQGFSPMAFIITSASFVDHLTHQQDADTKLFNPKSFSFQIQFPSPPKNKYFEVTDSRLKDVNIEKIIHHLSCIYFCRFHPTYPVVDPTHYFEKLDSYFNHKPDLSQTTWTAFHFLAHVICMIAGPMTQGFAHLHHYFEDCVLDLVPRMYKIPHIYTCQGMFLLRCLQMSGRRASSKWMRYSDFAMRMCNSLGVFRGSPSSLKNDPSLVRSRLMLATIAQYTDLNVTSSTNTLPQLNSDMISLGIFSLPITHPIFYYDCCNLPRSEKICPFNSLQSLSDVITHDTLAARSMLQLTRFYYMSYVFNTTVIVHQFDNIKYLAQILHQATNLSSKIKQFYSTLPHQLGTEVIDSTPWYHACYGPTPMLLKNQQFSPCAHVPIFMKLPTREMRFTMYLHCWYYFISTTLYDKVSQYESVWTRYLNCVPNYDCVPEEYPIFDVREQCAHQNARTAIRLIQIFMLMDDEFYQYFISLKYLFITRASLTLARLLIGYNRKVSQLQPEKQAYFSKVTKFSLPRFYYDSKYEKPYDPQTVLQYDNNLHSCLITSNLITDALKYGLYILYTSSEKWFIARESFNLLIGLLNQNDIKIIT</sequence>
<proteinExistence type="predicted"/>
<evidence type="ECO:0000256" key="2">
    <source>
        <dbReference type="ARBA" id="ARBA00023015"/>
    </source>
</evidence>
<dbReference type="AlphaFoldDB" id="A0A137PEW3"/>
<dbReference type="GO" id="GO:0000981">
    <property type="term" value="F:DNA-binding transcription factor activity, RNA polymerase II-specific"/>
    <property type="evidence" value="ECO:0007669"/>
    <property type="project" value="InterPro"/>
</dbReference>
<dbReference type="Proteomes" id="UP000070444">
    <property type="component" value="Unassembled WGS sequence"/>
</dbReference>
<dbReference type="PROSITE" id="PS00463">
    <property type="entry name" value="ZN2_CY6_FUNGAL_1"/>
    <property type="match status" value="1"/>
</dbReference>
<evidence type="ECO:0000259" key="7">
    <source>
        <dbReference type="PROSITE" id="PS50048"/>
    </source>
</evidence>
<dbReference type="PANTHER" id="PTHR46910">
    <property type="entry name" value="TRANSCRIPTION FACTOR PDR1"/>
    <property type="match status" value="1"/>
</dbReference>
<name>A0A137PEW3_CONC2</name>
<feature type="region of interest" description="Disordered" evidence="6">
    <location>
        <begin position="76"/>
        <end position="100"/>
    </location>
</feature>
<dbReference type="OrthoDB" id="3014581at2759"/>
<organism evidence="8 9">
    <name type="scientific">Conidiobolus coronatus (strain ATCC 28846 / CBS 209.66 / NRRL 28638)</name>
    <name type="common">Delacroixia coronata</name>
    <dbReference type="NCBI Taxonomy" id="796925"/>
    <lineage>
        <taxon>Eukaryota</taxon>
        <taxon>Fungi</taxon>
        <taxon>Fungi incertae sedis</taxon>
        <taxon>Zoopagomycota</taxon>
        <taxon>Entomophthoromycotina</taxon>
        <taxon>Entomophthoromycetes</taxon>
        <taxon>Entomophthorales</taxon>
        <taxon>Ancylistaceae</taxon>
        <taxon>Conidiobolus</taxon>
    </lineage>
</organism>
<evidence type="ECO:0000256" key="4">
    <source>
        <dbReference type="ARBA" id="ARBA00023163"/>
    </source>
</evidence>
<comment type="subcellular location">
    <subcellularLocation>
        <location evidence="1">Nucleus</location>
    </subcellularLocation>
</comment>
<dbReference type="GO" id="GO:0003677">
    <property type="term" value="F:DNA binding"/>
    <property type="evidence" value="ECO:0007669"/>
    <property type="project" value="UniProtKB-KW"/>
</dbReference>
<evidence type="ECO:0000256" key="6">
    <source>
        <dbReference type="SAM" id="MobiDB-lite"/>
    </source>
</evidence>
<dbReference type="EMBL" id="KQ964435">
    <property type="protein sequence ID" value="KXN73530.1"/>
    <property type="molecule type" value="Genomic_DNA"/>
</dbReference>
<keyword evidence="9" id="KW-1185">Reference proteome</keyword>
<gene>
    <name evidence="8" type="ORF">CONCODRAFT_15421</name>
</gene>
<feature type="domain" description="Zn(2)-C6 fungal-type" evidence="7">
    <location>
        <begin position="23"/>
        <end position="52"/>
    </location>
</feature>
<dbReference type="Pfam" id="PF00172">
    <property type="entry name" value="Zn_clus"/>
    <property type="match status" value="1"/>
</dbReference>
<keyword evidence="4" id="KW-0804">Transcription</keyword>
<accession>A0A137PEW3</accession>
<evidence type="ECO:0000313" key="8">
    <source>
        <dbReference type="EMBL" id="KXN73530.1"/>
    </source>
</evidence>
<dbReference type="GO" id="GO:0005634">
    <property type="term" value="C:nucleus"/>
    <property type="evidence" value="ECO:0007669"/>
    <property type="project" value="UniProtKB-SubCell"/>
</dbReference>
<dbReference type="CDD" id="cd12148">
    <property type="entry name" value="fungal_TF_MHR"/>
    <property type="match status" value="1"/>
</dbReference>
<dbReference type="PROSITE" id="PS50048">
    <property type="entry name" value="ZN2_CY6_FUNGAL_2"/>
    <property type="match status" value="1"/>
</dbReference>
<evidence type="ECO:0000313" key="9">
    <source>
        <dbReference type="Proteomes" id="UP000070444"/>
    </source>
</evidence>
<dbReference type="InterPro" id="IPR036864">
    <property type="entry name" value="Zn2-C6_fun-type_DNA-bd_sf"/>
</dbReference>
<dbReference type="GO" id="GO:0008270">
    <property type="term" value="F:zinc ion binding"/>
    <property type="evidence" value="ECO:0007669"/>
    <property type="project" value="InterPro"/>
</dbReference>
<evidence type="ECO:0000256" key="1">
    <source>
        <dbReference type="ARBA" id="ARBA00004123"/>
    </source>
</evidence>
<evidence type="ECO:0000256" key="3">
    <source>
        <dbReference type="ARBA" id="ARBA00023125"/>
    </source>
</evidence>
<keyword evidence="2" id="KW-0805">Transcription regulation</keyword>
<evidence type="ECO:0000256" key="5">
    <source>
        <dbReference type="ARBA" id="ARBA00023242"/>
    </source>
</evidence>
<keyword evidence="5" id="KW-0539">Nucleus</keyword>
<dbReference type="CDD" id="cd00067">
    <property type="entry name" value="GAL4"/>
    <property type="match status" value="1"/>
</dbReference>
<dbReference type="PANTHER" id="PTHR46910:SF37">
    <property type="entry name" value="ZN(II)2CYS6 TRANSCRIPTION FACTOR (EUROFUNG)"/>
    <property type="match status" value="1"/>
</dbReference>
<dbReference type="InterPro" id="IPR050987">
    <property type="entry name" value="AtrR-like"/>
</dbReference>
<dbReference type="InterPro" id="IPR001138">
    <property type="entry name" value="Zn2Cys6_DnaBD"/>
</dbReference>
<reference evidence="8 9" key="1">
    <citation type="journal article" date="2015" name="Genome Biol. Evol.">
        <title>Phylogenomic analyses indicate that early fungi evolved digesting cell walls of algal ancestors of land plants.</title>
        <authorList>
            <person name="Chang Y."/>
            <person name="Wang S."/>
            <person name="Sekimoto S."/>
            <person name="Aerts A.L."/>
            <person name="Choi C."/>
            <person name="Clum A."/>
            <person name="LaButti K.M."/>
            <person name="Lindquist E.A."/>
            <person name="Yee Ngan C."/>
            <person name="Ohm R.A."/>
            <person name="Salamov A.A."/>
            <person name="Grigoriev I.V."/>
            <person name="Spatafora J.W."/>
            <person name="Berbee M.L."/>
        </authorList>
    </citation>
    <scope>NUCLEOTIDE SEQUENCE [LARGE SCALE GENOMIC DNA]</scope>
    <source>
        <strain evidence="8 9">NRRL 28638</strain>
    </source>
</reference>
<dbReference type="Gene3D" id="4.10.240.10">
    <property type="entry name" value="Zn(2)-C6 fungal-type DNA-binding domain"/>
    <property type="match status" value="1"/>
</dbReference>
<dbReference type="SMART" id="SM00066">
    <property type="entry name" value="GAL4"/>
    <property type="match status" value="1"/>
</dbReference>
<keyword evidence="3" id="KW-0238">DNA-binding</keyword>
<dbReference type="SUPFAM" id="SSF57701">
    <property type="entry name" value="Zn2/Cys6 DNA-binding domain"/>
    <property type="match status" value="1"/>
</dbReference>